<dbReference type="Gene3D" id="2.40.50.100">
    <property type="match status" value="1"/>
</dbReference>
<dbReference type="AlphaFoldDB" id="A0A2G9WSH4"/>
<feature type="region of interest" description="Disordered" evidence="2">
    <location>
        <begin position="1"/>
        <end position="63"/>
    </location>
</feature>
<dbReference type="EMBL" id="NQVN01000019">
    <property type="protein sequence ID" value="PIO97272.1"/>
    <property type="molecule type" value="Genomic_DNA"/>
</dbReference>
<dbReference type="PANTHER" id="PTHR30386">
    <property type="entry name" value="MEMBRANE FUSION SUBUNIT OF EMRAB-TOLC MULTIDRUG EFFLUX PUMP"/>
    <property type="match status" value="1"/>
</dbReference>
<organism evidence="5 6">
    <name type="scientific">Pleomorphomonas carboxyditropha</name>
    <dbReference type="NCBI Taxonomy" id="2023338"/>
    <lineage>
        <taxon>Bacteria</taxon>
        <taxon>Pseudomonadati</taxon>
        <taxon>Pseudomonadota</taxon>
        <taxon>Alphaproteobacteria</taxon>
        <taxon>Hyphomicrobiales</taxon>
        <taxon>Pleomorphomonadaceae</taxon>
        <taxon>Pleomorphomonas</taxon>
    </lineage>
</organism>
<feature type="compositionally biased region" description="Basic and acidic residues" evidence="2">
    <location>
        <begin position="40"/>
        <end position="56"/>
    </location>
</feature>
<protein>
    <submittedName>
        <fullName evidence="5">Hemolysin D</fullName>
    </submittedName>
</protein>
<dbReference type="Gene3D" id="1.10.287.470">
    <property type="entry name" value="Helix hairpin bin"/>
    <property type="match status" value="1"/>
</dbReference>
<feature type="compositionally biased region" description="Basic and acidic residues" evidence="2">
    <location>
        <begin position="1"/>
        <end position="17"/>
    </location>
</feature>
<dbReference type="Pfam" id="PF25917">
    <property type="entry name" value="BSH_RND"/>
    <property type="match status" value="1"/>
</dbReference>
<comment type="caution">
    <text evidence="5">The sequence shown here is derived from an EMBL/GenBank/DDBJ whole genome shotgun (WGS) entry which is preliminary data.</text>
</comment>
<feature type="coiled-coil region" evidence="1">
    <location>
        <begin position="218"/>
        <end position="259"/>
    </location>
</feature>
<feature type="transmembrane region" description="Helical" evidence="3">
    <location>
        <begin position="73"/>
        <end position="94"/>
    </location>
</feature>
<dbReference type="SUPFAM" id="SSF111369">
    <property type="entry name" value="HlyD-like secretion proteins"/>
    <property type="match status" value="2"/>
</dbReference>
<reference evidence="5 6" key="1">
    <citation type="submission" date="2017-08" db="EMBL/GenBank/DDBJ databases">
        <title>Pleomorphomonas carboxidotrophicus sp. nov., a new mesophilic hydrogenogenic carboxidotroph.</title>
        <authorList>
            <person name="Esquivel-Elizondo S."/>
            <person name="Krajmalnik-Brown R."/>
            <person name="Maldonado J."/>
        </authorList>
    </citation>
    <scope>NUCLEOTIDE SEQUENCE [LARGE SCALE GENOMIC DNA]</scope>
    <source>
        <strain evidence="5 6">SVCO-16</strain>
    </source>
</reference>
<keyword evidence="3" id="KW-1133">Transmembrane helix</keyword>
<evidence type="ECO:0000313" key="6">
    <source>
        <dbReference type="Proteomes" id="UP000231070"/>
    </source>
</evidence>
<dbReference type="Gene3D" id="2.40.30.170">
    <property type="match status" value="1"/>
</dbReference>
<dbReference type="GO" id="GO:0055085">
    <property type="term" value="P:transmembrane transport"/>
    <property type="evidence" value="ECO:0007669"/>
    <property type="project" value="InterPro"/>
</dbReference>
<keyword evidence="1" id="KW-0175">Coiled coil</keyword>
<evidence type="ECO:0000259" key="4">
    <source>
        <dbReference type="Pfam" id="PF25917"/>
    </source>
</evidence>
<feature type="domain" description="Multidrug resistance protein MdtA-like barrel-sandwich hybrid" evidence="4">
    <location>
        <begin position="114"/>
        <end position="308"/>
    </location>
</feature>
<dbReference type="InterPro" id="IPR050739">
    <property type="entry name" value="MFP"/>
</dbReference>
<sequence>MEITMAKREGNAAHESDGSEATVTAIRPASEHAPQPTPPHTHEAKPGPHLVERGKPAEAAAEPPKKKGILGRLVLVALIGAAAWFGGKAGYAWWIDGRFLVTTDDAYVAADITTLAAKASGYVTEVMVADNQVVKKGDVLARIDSGDYTLAVAQAENALAGNLATIARIDKQIAAGEAQVAQARAGVASAQATLESKEINFTRQTTLVTNRVSAQSQLDDARTDRDAARAAVASAEAAVAVAEANIEVLKAQKAESEATGKTLQTAVDKARRDLSFTEIRAPVDGVVGNKALEVGTYVTPGQQLASLVATGSAHIEANYKETQLAELVPGETVRITVDALGEEETILGKVESLSPATGSVFSLLPANNATGNFTKVVQRLPVRISVPADVAASGKLRPGLSVVVAADPRTAPTG</sequence>
<evidence type="ECO:0000313" key="5">
    <source>
        <dbReference type="EMBL" id="PIO97272.1"/>
    </source>
</evidence>
<dbReference type="OrthoDB" id="9811754at2"/>
<keyword evidence="3" id="KW-0472">Membrane</keyword>
<dbReference type="InterPro" id="IPR058625">
    <property type="entry name" value="MdtA-like_BSH"/>
</dbReference>
<dbReference type="PANTHER" id="PTHR30386:SF24">
    <property type="entry name" value="MULTIDRUG RESISTANCE EFFLUX PUMP"/>
    <property type="match status" value="1"/>
</dbReference>
<evidence type="ECO:0000256" key="3">
    <source>
        <dbReference type="SAM" id="Phobius"/>
    </source>
</evidence>
<dbReference type="Proteomes" id="UP000231070">
    <property type="component" value="Unassembled WGS sequence"/>
</dbReference>
<evidence type="ECO:0000256" key="1">
    <source>
        <dbReference type="SAM" id="Coils"/>
    </source>
</evidence>
<accession>A0A2G9WSH4</accession>
<proteinExistence type="predicted"/>
<gene>
    <name evidence="5" type="ORF">CJ014_20885</name>
</gene>
<name>A0A2G9WSH4_9HYPH</name>
<keyword evidence="3" id="KW-0812">Transmembrane</keyword>
<evidence type="ECO:0000256" key="2">
    <source>
        <dbReference type="SAM" id="MobiDB-lite"/>
    </source>
</evidence>
<keyword evidence="6" id="KW-1185">Reference proteome</keyword>